<dbReference type="EMBL" id="CAJVPW010010837">
    <property type="protein sequence ID" value="CAG8619629.1"/>
    <property type="molecule type" value="Genomic_DNA"/>
</dbReference>
<comment type="caution">
    <text evidence="1">The sequence shown here is derived from an EMBL/GenBank/DDBJ whole genome shotgun (WGS) entry which is preliminary data.</text>
</comment>
<protein>
    <submittedName>
        <fullName evidence="1">5962_t:CDS:1</fullName>
    </submittedName>
</protein>
<accession>A0ACA9MX40</accession>
<gene>
    <name evidence="1" type="ORF">SPELUC_LOCUS7816</name>
</gene>
<evidence type="ECO:0000313" key="1">
    <source>
        <dbReference type="EMBL" id="CAG8619629.1"/>
    </source>
</evidence>
<reference evidence="1" key="1">
    <citation type="submission" date="2021-06" db="EMBL/GenBank/DDBJ databases">
        <authorList>
            <person name="Kallberg Y."/>
            <person name="Tangrot J."/>
            <person name="Rosling A."/>
        </authorList>
    </citation>
    <scope>NUCLEOTIDE SEQUENCE</scope>
    <source>
        <strain evidence="1">28 12/20/2015</strain>
    </source>
</reference>
<proteinExistence type="predicted"/>
<feature type="non-terminal residue" evidence="1">
    <location>
        <position position="1"/>
    </location>
</feature>
<organism evidence="1 2">
    <name type="scientific">Cetraspora pellucida</name>
    <dbReference type="NCBI Taxonomy" id="1433469"/>
    <lineage>
        <taxon>Eukaryota</taxon>
        <taxon>Fungi</taxon>
        <taxon>Fungi incertae sedis</taxon>
        <taxon>Mucoromycota</taxon>
        <taxon>Glomeromycotina</taxon>
        <taxon>Glomeromycetes</taxon>
        <taxon>Diversisporales</taxon>
        <taxon>Gigasporaceae</taxon>
        <taxon>Cetraspora</taxon>
    </lineage>
</organism>
<keyword evidence="2" id="KW-1185">Reference proteome</keyword>
<dbReference type="Proteomes" id="UP000789366">
    <property type="component" value="Unassembled WGS sequence"/>
</dbReference>
<evidence type="ECO:0000313" key="2">
    <source>
        <dbReference type="Proteomes" id="UP000789366"/>
    </source>
</evidence>
<name>A0ACA9MX40_9GLOM</name>
<sequence length="104" mass="12019">DIGALDAIFNYRLTGWCPKRWLWDGEGKIPDRYPLQKTKTTNYKERIKLNVKDADATLILKFSTFDSDKDGTGLIIKKANELNKLLKIINLDEDDKNNISEVFK</sequence>